<dbReference type="GO" id="GO:0005829">
    <property type="term" value="C:cytosol"/>
    <property type="evidence" value="ECO:0007669"/>
    <property type="project" value="TreeGrafter"/>
</dbReference>
<evidence type="ECO:0000256" key="11">
    <source>
        <dbReference type="ARBA" id="ARBA00030193"/>
    </source>
</evidence>
<gene>
    <name evidence="14" type="primary">folP</name>
    <name evidence="14" type="ORF">C7B64_00110</name>
</gene>
<dbReference type="InterPro" id="IPR000489">
    <property type="entry name" value="Pterin-binding_dom"/>
</dbReference>
<dbReference type="Pfam" id="PF00809">
    <property type="entry name" value="Pterin_bind"/>
    <property type="match status" value="1"/>
</dbReference>
<dbReference type="SUPFAM" id="SSF51717">
    <property type="entry name" value="Dihydropteroate synthetase-like"/>
    <property type="match status" value="1"/>
</dbReference>
<evidence type="ECO:0000256" key="5">
    <source>
        <dbReference type="ARBA" id="ARBA00012458"/>
    </source>
</evidence>
<evidence type="ECO:0000259" key="13">
    <source>
        <dbReference type="PROSITE" id="PS50972"/>
    </source>
</evidence>
<organism evidence="14 15">
    <name type="scientific">Merismopedia glauca CCAP 1448/3</name>
    <dbReference type="NCBI Taxonomy" id="1296344"/>
    <lineage>
        <taxon>Bacteria</taxon>
        <taxon>Bacillati</taxon>
        <taxon>Cyanobacteriota</taxon>
        <taxon>Cyanophyceae</taxon>
        <taxon>Synechococcales</taxon>
        <taxon>Merismopediaceae</taxon>
        <taxon>Merismopedia</taxon>
    </lineage>
</organism>
<dbReference type="Proteomes" id="UP000238762">
    <property type="component" value="Unassembled WGS sequence"/>
</dbReference>
<accession>A0A2T1CAE5</accession>
<comment type="pathway">
    <text evidence="3 12">Cofactor biosynthesis; tetrahydrofolate biosynthesis; 7,8-dihydrofolate from 2-amino-4-hydroxy-6-hydroxymethyl-7,8-dihydropteridine diphosphate and 4-aminobenzoate: step 1/2.</text>
</comment>
<comment type="cofactor">
    <cofactor evidence="2 12">
        <name>Mg(2+)</name>
        <dbReference type="ChEBI" id="CHEBI:18420"/>
    </cofactor>
</comment>
<evidence type="ECO:0000256" key="1">
    <source>
        <dbReference type="ARBA" id="ARBA00000012"/>
    </source>
</evidence>
<dbReference type="NCBIfam" id="TIGR01496">
    <property type="entry name" value="DHPS"/>
    <property type="match status" value="1"/>
</dbReference>
<dbReference type="RefSeq" id="WP_106286628.1">
    <property type="nucleotide sequence ID" value="NZ_CAWNTC010000090.1"/>
</dbReference>
<proteinExistence type="inferred from homology"/>
<dbReference type="FunFam" id="3.20.20.20:FF:000006">
    <property type="entry name" value="Dihydropteroate synthase"/>
    <property type="match status" value="1"/>
</dbReference>
<evidence type="ECO:0000256" key="10">
    <source>
        <dbReference type="ARBA" id="ARBA00022909"/>
    </source>
</evidence>
<comment type="function">
    <text evidence="12">Catalyzes the condensation of para-aminobenzoate (pABA) with 6-hydroxymethyl-7,8-dihydropterin diphosphate (DHPt-PP) to form 7,8-dihydropteroate (H2Pte), the immediate precursor of folate derivatives.</text>
</comment>
<evidence type="ECO:0000256" key="6">
    <source>
        <dbReference type="ARBA" id="ARBA00016919"/>
    </source>
</evidence>
<reference evidence="14 15" key="1">
    <citation type="submission" date="2018-02" db="EMBL/GenBank/DDBJ databases">
        <authorList>
            <person name="Cohen D.B."/>
            <person name="Kent A.D."/>
        </authorList>
    </citation>
    <scope>NUCLEOTIDE SEQUENCE [LARGE SCALE GENOMIC DNA]</scope>
    <source>
        <strain evidence="14 15">CCAP 1448/3</strain>
    </source>
</reference>
<dbReference type="EC" id="2.5.1.15" evidence="5 12"/>
<dbReference type="GO" id="GO:0004156">
    <property type="term" value="F:dihydropteroate synthase activity"/>
    <property type="evidence" value="ECO:0007669"/>
    <property type="project" value="UniProtKB-EC"/>
</dbReference>
<evidence type="ECO:0000256" key="12">
    <source>
        <dbReference type="RuleBase" id="RU361205"/>
    </source>
</evidence>
<evidence type="ECO:0000313" key="14">
    <source>
        <dbReference type="EMBL" id="PSB05245.1"/>
    </source>
</evidence>
<keyword evidence="7 12" id="KW-0808">Transferase</keyword>
<evidence type="ECO:0000256" key="2">
    <source>
        <dbReference type="ARBA" id="ARBA00001946"/>
    </source>
</evidence>
<keyword evidence="15" id="KW-1185">Reference proteome</keyword>
<evidence type="ECO:0000256" key="8">
    <source>
        <dbReference type="ARBA" id="ARBA00022723"/>
    </source>
</evidence>
<dbReference type="PANTHER" id="PTHR20941:SF1">
    <property type="entry name" value="FOLIC ACID SYNTHESIS PROTEIN FOL1"/>
    <property type="match status" value="1"/>
</dbReference>
<dbReference type="GO" id="GO:0046654">
    <property type="term" value="P:tetrahydrofolate biosynthetic process"/>
    <property type="evidence" value="ECO:0007669"/>
    <property type="project" value="UniProtKB-UniPathway"/>
</dbReference>
<keyword evidence="9 12" id="KW-0460">Magnesium</keyword>
<evidence type="ECO:0000256" key="3">
    <source>
        <dbReference type="ARBA" id="ARBA00004763"/>
    </source>
</evidence>
<comment type="similarity">
    <text evidence="4 12">Belongs to the DHPS family.</text>
</comment>
<dbReference type="PROSITE" id="PS00792">
    <property type="entry name" value="DHPS_1"/>
    <property type="match status" value="1"/>
</dbReference>
<name>A0A2T1CAE5_9CYAN</name>
<comment type="catalytic activity">
    <reaction evidence="1">
        <text>(7,8-dihydropterin-6-yl)methyl diphosphate + 4-aminobenzoate = 7,8-dihydropteroate + diphosphate</text>
        <dbReference type="Rhea" id="RHEA:19949"/>
        <dbReference type="ChEBI" id="CHEBI:17836"/>
        <dbReference type="ChEBI" id="CHEBI:17839"/>
        <dbReference type="ChEBI" id="CHEBI:33019"/>
        <dbReference type="ChEBI" id="CHEBI:72950"/>
        <dbReference type="EC" id="2.5.1.15"/>
    </reaction>
</comment>
<evidence type="ECO:0000256" key="4">
    <source>
        <dbReference type="ARBA" id="ARBA00009503"/>
    </source>
</evidence>
<sequence length="286" mass="31075">MTAPRVLNLRSSQFIWGKRTYLMAVVNVTPDSFSDGGEYNTLEAAVNHAEQLVRGGADILDIGGESSRPGAKSVDLAEELDRTIPVISALRQNPETAKIPISIDTTKAIVAEKAIAFGADLVNDISGATFDPQMLATVARLGVPIILMHSRGTPQTMQTLTDYQDVVAEICQFLKARCSEAIAWGISPENIIIDPGVGFAKTYQQNIEIFQHLNLFKQLGFPLLVGPSRKSFIGHILRQSDPQQRIWGTAAACCRAIAGGTDILRVHDLPAMFEVSQVADALFRTE</sequence>
<dbReference type="CDD" id="cd00739">
    <property type="entry name" value="DHPS"/>
    <property type="match status" value="1"/>
</dbReference>
<reference evidence="14 15" key="2">
    <citation type="submission" date="2018-03" db="EMBL/GenBank/DDBJ databases">
        <title>The ancient ancestry and fast evolution of plastids.</title>
        <authorList>
            <person name="Moore K.R."/>
            <person name="Magnabosco C."/>
            <person name="Momper L."/>
            <person name="Gold D.A."/>
            <person name="Bosak T."/>
            <person name="Fournier G.P."/>
        </authorList>
    </citation>
    <scope>NUCLEOTIDE SEQUENCE [LARGE SCALE GENOMIC DNA]</scope>
    <source>
        <strain evidence="14 15">CCAP 1448/3</strain>
    </source>
</reference>
<keyword evidence="8 12" id="KW-0479">Metal-binding</keyword>
<protein>
    <recommendedName>
        <fullName evidence="6 12">Dihydropteroate synthase</fullName>
        <shortName evidence="12">DHPS</shortName>
        <ecNumber evidence="5 12">2.5.1.15</ecNumber>
    </recommendedName>
    <alternativeName>
        <fullName evidence="11 12">Dihydropteroate pyrophosphorylase</fullName>
    </alternativeName>
</protein>
<feature type="domain" description="Pterin-binding" evidence="13">
    <location>
        <begin position="20"/>
        <end position="277"/>
    </location>
</feature>
<dbReference type="PANTHER" id="PTHR20941">
    <property type="entry name" value="FOLATE SYNTHESIS PROTEINS"/>
    <property type="match status" value="1"/>
</dbReference>
<dbReference type="GO" id="GO:0046872">
    <property type="term" value="F:metal ion binding"/>
    <property type="evidence" value="ECO:0007669"/>
    <property type="project" value="UniProtKB-KW"/>
</dbReference>
<comment type="caution">
    <text evidence="14">The sequence shown here is derived from an EMBL/GenBank/DDBJ whole genome shotgun (WGS) entry which is preliminary data.</text>
</comment>
<evidence type="ECO:0000256" key="7">
    <source>
        <dbReference type="ARBA" id="ARBA00022679"/>
    </source>
</evidence>
<evidence type="ECO:0000256" key="9">
    <source>
        <dbReference type="ARBA" id="ARBA00022842"/>
    </source>
</evidence>
<dbReference type="InterPro" id="IPR011005">
    <property type="entry name" value="Dihydropteroate_synth-like_sf"/>
</dbReference>
<dbReference type="AlphaFoldDB" id="A0A2T1CAE5"/>
<dbReference type="Gene3D" id="3.20.20.20">
    <property type="entry name" value="Dihydropteroate synthase-like"/>
    <property type="match status" value="1"/>
</dbReference>
<dbReference type="OrthoDB" id="9811744at2"/>
<dbReference type="PROSITE" id="PS00793">
    <property type="entry name" value="DHPS_2"/>
    <property type="match status" value="1"/>
</dbReference>
<dbReference type="UniPathway" id="UPA00077">
    <property type="reaction ID" value="UER00156"/>
</dbReference>
<keyword evidence="10 12" id="KW-0289">Folate biosynthesis</keyword>
<dbReference type="EMBL" id="PVWJ01000001">
    <property type="protein sequence ID" value="PSB05245.1"/>
    <property type="molecule type" value="Genomic_DNA"/>
</dbReference>
<dbReference type="InterPro" id="IPR006390">
    <property type="entry name" value="DHP_synth_dom"/>
</dbReference>
<dbReference type="InterPro" id="IPR045031">
    <property type="entry name" value="DHP_synth-like"/>
</dbReference>
<evidence type="ECO:0000313" key="15">
    <source>
        <dbReference type="Proteomes" id="UP000238762"/>
    </source>
</evidence>
<dbReference type="GO" id="GO:0046656">
    <property type="term" value="P:folic acid biosynthetic process"/>
    <property type="evidence" value="ECO:0007669"/>
    <property type="project" value="UniProtKB-KW"/>
</dbReference>
<dbReference type="PROSITE" id="PS50972">
    <property type="entry name" value="PTERIN_BINDING"/>
    <property type="match status" value="1"/>
</dbReference>